<feature type="compositionally biased region" description="Basic and acidic residues" evidence="4">
    <location>
        <begin position="261"/>
        <end position="274"/>
    </location>
</feature>
<name>A0A6F8Y9W0_9ACTN</name>
<dbReference type="InterPro" id="IPR032710">
    <property type="entry name" value="NTF2-like_dom_sf"/>
</dbReference>
<reference evidence="6 7" key="2">
    <citation type="submission" date="2020-03" db="EMBL/GenBank/DDBJ databases">
        <authorList>
            <person name="Ichikawa N."/>
            <person name="Kimura A."/>
            <person name="Kitahashi Y."/>
            <person name="Uohara A."/>
        </authorList>
    </citation>
    <scope>NUCLEOTIDE SEQUENCE [LARGE SCALE GENOMIC DNA]</scope>
    <source>
        <strain evidence="6 7">NBRC 105367</strain>
    </source>
</reference>
<dbReference type="KEGG" id="psuu:Psuf_000810"/>
<comment type="similarity">
    <text evidence="1 3">Belongs to the short-chain dehydrogenases/reductases (SDR) family.</text>
</comment>
<feature type="domain" description="Ketoreductase" evidence="5">
    <location>
        <begin position="4"/>
        <end position="180"/>
    </location>
</feature>
<dbReference type="PRINTS" id="PR00081">
    <property type="entry name" value="GDHRDH"/>
</dbReference>
<evidence type="ECO:0000256" key="1">
    <source>
        <dbReference type="ARBA" id="ARBA00006484"/>
    </source>
</evidence>
<dbReference type="Proteomes" id="UP000503011">
    <property type="component" value="Chromosome"/>
</dbReference>
<dbReference type="SUPFAM" id="SSF54427">
    <property type="entry name" value="NTF2-like"/>
    <property type="match status" value="1"/>
</dbReference>
<dbReference type="EMBL" id="AP022871">
    <property type="protein sequence ID" value="BCB82768.1"/>
    <property type="molecule type" value="Genomic_DNA"/>
</dbReference>
<evidence type="ECO:0000256" key="3">
    <source>
        <dbReference type="RuleBase" id="RU000363"/>
    </source>
</evidence>
<dbReference type="InterPro" id="IPR009959">
    <property type="entry name" value="Cyclase_SnoaL-like"/>
</dbReference>
<feature type="region of interest" description="Disordered" evidence="4">
    <location>
        <begin position="257"/>
        <end position="279"/>
    </location>
</feature>
<dbReference type="GO" id="GO:0030638">
    <property type="term" value="P:polyketide metabolic process"/>
    <property type="evidence" value="ECO:0007669"/>
    <property type="project" value="InterPro"/>
</dbReference>
<reference evidence="6 7" key="1">
    <citation type="submission" date="2020-03" db="EMBL/GenBank/DDBJ databases">
        <title>Whole genome shotgun sequence of Phytohabitans suffuscus NBRC 105367.</title>
        <authorList>
            <person name="Komaki H."/>
            <person name="Tamura T."/>
        </authorList>
    </citation>
    <scope>NUCLEOTIDE SEQUENCE [LARGE SCALE GENOMIC DNA]</scope>
    <source>
        <strain evidence="6 7">NBRC 105367</strain>
    </source>
</reference>
<evidence type="ECO:0000256" key="4">
    <source>
        <dbReference type="SAM" id="MobiDB-lite"/>
    </source>
</evidence>
<organism evidence="6 7">
    <name type="scientific">Phytohabitans suffuscus</name>
    <dbReference type="NCBI Taxonomy" id="624315"/>
    <lineage>
        <taxon>Bacteria</taxon>
        <taxon>Bacillati</taxon>
        <taxon>Actinomycetota</taxon>
        <taxon>Actinomycetes</taxon>
        <taxon>Micromonosporales</taxon>
        <taxon>Micromonosporaceae</taxon>
    </lineage>
</organism>
<dbReference type="PRINTS" id="PR00080">
    <property type="entry name" value="SDRFAMILY"/>
</dbReference>
<dbReference type="Pfam" id="PF00106">
    <property type="entry name" value="adh_short"/>
    <property type="match status" value="1"/>
</dbReference>
<dbReference type="SUPFAM" id="SSF51735">
    <property type="entry name" value="NAD(P)-binding Rossmann-fold domains"/>
    <property type="match status" value="1"/>
</dbReference>
<dbReference type="PANTHER" id="PTHR43976:SF16">
    <property type="entry name" value="SHORT-CHAIN DEHYDROGENASE_REDUCTASE FAMILY PROTEIN"/>
    <property type="match status" value="1"/>
</dbReference>
<evidence type="ECO:0000259" key="5">
    <source>
        <dbReference type="SMART" id="SM00822"/>
    </source>
</evidence>
<dbReference type="InterPro" id="IPR002347">
    <property type="entry name" value="SDR_fam"/>
</dbReference>
<keyword evidence="7" id="KW-1185">Reference proteome</keyword>
<dbReference type="CDD" id="cd05374">
    <property type="entry name" value="17beta-HSD-like_SDR_c"/>
    <property type="match status" value="1"/>
</dbReference>
<dbReference type="PANTHER" id="PTHR43976">
    <property type="entry name" value="SHORT CHAIN DEHYDROGENASE"/>
    <property type="match status" value="1"/>
</dbReference>
<dbReference type="RefSeq" id="WP_173152483.1">
    <property type="nucleotide sequence ID" value="NZ_AP022871.1"/>
</dbReference>
<accession>A0A6F8Y9W0</accession>
<dbReference type="InterPro" id="IPR051911">
    <property type="entry name" value="SDR_oxidoreductase"/>
</dbReference>
<dbReference type="InterPro" id="IPR036291">
    <property type="entry name" value="NAD(P)-bd_dom_sf"/>
</dbReference>
<sequence>MTPKTWYITGASRGLGRAIVEAALDAGDRVYATARRPENLTELAERHPDTLRTAAVDVTDLAAVGESVAAAIAAFGRIDVVVNNAGYANLAAVEHTTPADFRAQVDTNLFGVVNVTQAVLPALRAQGAGRIVNVSSVGGRVGTPGLAAYQAAKWAVNGFTEVLAREVGPLGIKVTAIEPGAIRTDWAGASMAVTPASPPYQPTVGAVAGLLQDIGGSDPARVAGVVLRLSRLEDPPVRLLLGTDAVTGARQAAEALAGSDGRWERLSRSTDRPDTPGTDLAPAAVVHRFVDEVVNGGRLELLPDLWTEDLRWHGGSLGETNGLAAYTEQLRGAREGSFTGMRLTVHDTVVQGDTVVIRFTNSGTQTGPFMGAPPTGRHATWLGIGIYHLRDGRIAEAWFGEDILGALLELGAISLPPA</sequence>
<evidence type="ECO:0000313" key="6">
    <source>
        <dbReference type="EMBL" id="BCB82768.1"/>
    </source>
</evidence>
<dbReference type="GO" id="GO:0016491">
    <property type="term" value="F:oxidoreductase activity"/>
    <property type="evidence" value="ECO:0007669"/>
    <property type="project" value="UniProtKB-KW"/>
</dbReference>
<evidence type="ECO:0000313" key="7">
    <source>
        <dbReference type="Proteomes" id="UP000503011"/>
    </source>
</evidence>
<dbReference type="Gene3D" id="3.10.450.50">
    <property type="match status" value="1"/>
</dbReference>
<dbReference type="SMART" id="SM00822">
    <property type="entry name" value="PKS_KR"/>
    <property type="match status" value="1"/>
</dbReference>
<dbReference type="InterPro" id="IPR057326">
    <property type="entry name" value="KR_dom"/>
</dbReference>
<protein>
    <recommendedName>
        <fullName evidence="5">Ketoreductase domain-containing protein</fullName>
    </recommendedName>
</protein>
<proteinExistence type="inferred from homology"/>
<keyword evidence="2" id="KW-0560">Oxidoreductase</keyword>
<evidence type="ECO:0000256" key="2">
    <source>
        <dbReference type="ARBA" id="ARBA00023002"/>
    </source>
</evidence>
<dbReference type="Gene3D" id="3.40.50.720">
    <property type="entry name" value="NAD(P)-binding Rossmann-like Domain"/>
    <property type="match status" value="1"/>
</dbReference>
<dbReference type="AlphaFoldDB" id="A0A6F8Y9W0"/>
<dbReference type="NCBIfam" id="NF006114">
    <property type="entry name" value="PRK08263.1"/>
    <property type="match status" value="1"/>
</dbReference>
<gene>
    <name evidence="6" type="ORF">Psuf_000810</name>
</gene>
<dbReference type="Pfam" id="PF07366">
    <property type="entry name" value="SnoaL"/>
    <property type="match status" value="1"/>
</dbReference>